<name>A0ABP0PJI4_9DINO</name>
<comment type="caution">
    <text evidence="1">The sequence shown here is derived from an EMBL/GenBank/DDBJ whole genome shotgun (WGS) entry which is preliminary data.</text>
</comment>
<dbReference type="Proteomes" id="UP001642484">
    <property type="component" value="Unassembled WGS sequence"/>
</dbReference>
<feature type="non-terminal residue" evidence="1">
    <location>
        <position position="1"/>
    </location>
</feature>
<keyword evidence="2" id="KW-1185">Reference proteome</keyword>
<sequence>SRGSTLRSAAKPLGKDTGGVRDGTILACRALILALIATCRGGWWVLEQPSTSCMEWLPCFQALLKLTSVRKYMTSMADFGGPTEERTILYSSSDAIEKLSQFHSRRNLRQRGMVRRYVDGSGKWRVQGGSQLKASQAYPAGFGRALASCRTLALKKQRRFARSFLKRAHESRGSLMDERPRANAKWVKGADLKPIITYLSQCQ</sequence>
<dbReference type="EMBL" id="CAXAMN010023214">
    <property type="protein sequence ID" value="CAK9075901.1"/>
    <property type="molecule type" value="Genomic_DNA"/>
</dbReference>
<organism evidence="1 2">
    <name type="scientific">Durusdinium trenchii</name>
    <dbReference type="NCBI Taxonomy" id="1381693"/>
    <lineage>
        <taxon>Eukaryota</taxon>
        <taxon>Sar</taxon>
        <taxon>Alveolata</taxon>
        <taxon>Dinophyceae</taxon>
        <taxon>Suessiales</taxon>
        <taxon>Symbiodiniaceae</taxon>
        <taxon>Durusdinium</taxon>
    </lineage>
</organism>
<gene>
    <name evidence="1" type="ORF">CCMP2556_LOCUS37405</name>
</gene>
<proteinExistence type="predicted"/>
<protein>
    <submittedName>
        <fullName evidence="1">Uncharacterized protein</fullName>
    </submittedName>
</protein>
<reference evidence="1 2" key="1">
    <citation type="submission" date="2024-02" db="EMBL/GenBank/DDBJ databases">
        <authorList>
            <person name="Chen Y."/>
            <person name="Shah S."/>
            <person name="Dougan E. K."/>
            <person name="Thang M."/>
            <person name="Chan C."/>
        </authorList>
    </citation>
    <scope>NUCLEOTIDE SEQUENCE [LARGE SCALE GENOMIC DNA]</scope>
</reference>
<evidence type="ECO:0000313" key="1">
    <source>
        <dbReference type="EMBL" id="CAK9075901.1"/>
    </source>
</evidence>
<accession>A0ABP0PJI4</accession>
<evidence type="ECO:0000313" key="2">
    <source>
        <dbReference type="Proteomes" id="UP001642484"/>
    </source>
</evidence>